<dbReference type="RefSeq" id="WP_250201371.1">
    <property type="nucleotide sequence ID" value="NZ_CP097649.1"/>
</dbReference>
<protein>
    <submittedName>
        <fullName evidence="1">Uncharacterized protein</fullName>
    </submittedName>
</protein>
<name>A0ABY4SN45_9CAUL</name>
<reference evidence="1" key="1">
    <citation type="submission" date="2022-05" db="EMBL/GenBank/DDBJ databases">
        <title>Brevundimonas albigilva TT17 genome sequence.</title>
        <authorList>
            <person name="Lee K."/>
            <person name="Son H."/>
        </authorList>
    </citation>
    <scope>NUCLEOTIDE SEQUENCE</scope>
    <source>
        <strain evidence="1">TT17</strain>
    </source>
</reference>
<accession>A0ABY4SN45</accession>
<dbReference type="EMBL" id="CP097649">
    <property type="protein sequence ID" value="URI14110.1"/>
    <property type="molecule type" value="Genomic_DNA"/>
</dbReference>
<sequence>MSETFIQSTPHGDVTLEFDDDEQVIVWSPAGVKVGELTHREVDEDEPMVRLITHIFLEGEGGRYQGAGVMKRALVELQAYGYRMLCRPDDGISRDDGSHLTQDAPRFFARMESRGLVGRFG</sequence>
<gene>
    <name evidence="1" type="ORF">M8231_09745</name>
</gene>
<evidence type="ECO:0000313" key="2">
    <source>
        <dbReference type="Proteomes" id="UP001055429"/>
    </source>
</evidence>
<keyword evidence="2" id="KW-1185">Reference proteome</keyword>
<evidence type="ECO:0000313" key="1">
    <source>
        <dbReference type="EMBL" id="URI14110.1"/>
    </source>
</evidence>
<organism evidence="1 2">
    <name type="scientific">Brevundimonas albigilva</name>
    <dbReference type="NCBI Taxonomy" id="1312364"/>
    <lineage>
        <taxon>Bacteria</taxon>
        <taxon>Pseudomonadati</taxon>
        <taxon>Pseudomonadota</taxon>
        <taxon>Alphaproteobacteria</taxon>
        <taxon>Caulobacterales</taxon>
        <taxon>Caulobacteraceae</taxon>
        <taxon>Brevundimonas</taxon>
    </lineage>
</organism>
<dbReference type="Proteomes" id="UP001055429">
    <property type="component" value="Chromosome"/>
</dbReference>
<proteinExistence type="predicted"/>